<evidence type="ECO:0000256" key="1">
    <source>
        <dbReference type="SAM" id="MobiDB-lite"/>
    </source>
</evidence>
<dbReference type="EMBL" id="JBHSNQ010000031">
    <property type="protein sequence ID" value="MFC5540627.1"/>
    <property type="molecule type" value="Genomic_DNA"/>
</dbReference>
<sequence length="118" mass="12796">MKPFIYALLLGSALLVGCNDNDDENAINEVGNDVEEGVEDVGEGVKEGVEDVGEGVNDALDNDTINNDINDNDKRTNQGLRNEDVMPDDKGVTGDERGNQEDIVEDAKDIRDADTKDE</sequence>
<protein>
    <submittedName>
        <fullName evidence="2">Uncharacterized protein</fullName>
    </submittedName>
</protein>
<comment type="caution">
    <text evidence="2">The sequence shown here is derived from an EMBL/GenBank/DDBJ whole genome shotgun (WGS) entry which is preliminary data.</text>
</comment>
<feature type="compositionally biased region" description="Low complexity" evidence="1">
    <location>
        <begin position="54"/>
        <end position="69"/>
    </location>
</feature>
<keyword evidence="3" id="KW-1185">Reference proteome</keyword>
<name>A0ABW0R768_9BACL</name>
<dbReference type="Proteomes" id="UP001595978">
    <property type="component" value="Unassembled WGS sequence"/>
</dbReference>
<reference evidence="3" key="1">
    <citation type="journal article" date="2019" name="Int. J. Syst. Evol. Microbiol.">
        <title>The Global Catalogue of Microorganisms (GCM) 10K type strain sequencing project: providing services to taxonomists for standard genome sequencing and annotation.</title>
        <authorList>
            <consortium name="The Broad Institute Genomics Platform"/>
            <consortium name="The Broad Institute Genome Sequencing Center for Infectious Disease"/>
            <person name="Wu L."/>
            <person name="Ma J."/>
        </authorList>
    </citation>
    <scope>NUCLEOTIDE SEQUENCE [LARGE SCALE GENOMIC DNA]</scope>
    <source>
        <strain evidence="3">CCUG 56331</strain>
    </source>
</reference>
<dbReference type="RefSeq" id="WP_342580923.1">
    <property type="nucleotide sequence ID" value="NZ_JBHSNQ010000031.1"/>
</dbReference>
<proteinExistence type="predicted"/>
<organism evidence="2 3">
    <name type="scientific">Ureibacillus suwonensis</name>
    <dbReference type="NCBI Taxonomy" id="313007"/>
    <lineage>
        <taxon>Bacteria</taxon>
        <taxon>Bacillati</taxon>
        <taxon>Bacillota</taxon>
        <taxon>Bacilli</taxon>
        <taxon>Bacillales</taxon>
        <taxon>Caryophanaceae</taxon>
        <taxon>Ureibacillus</taxon>
    </lineage>
</organism>
<dbReference type="PROSITE" id="PS51257">
    <property type="entry name" value="PROKAR_LIPOPROTEIN"/>
    <property type="match status" value="1"/>
</dbReference>
<feature type="region of interest" description="Disordered" evidence="1">
    <location>
        <begin position="54"/>
        <end position="118"/>
    </location>
</feature>
<accession>A0ABW0R768</accession>
<evidence type="ECO:0000313" key="2">
    <source>
        <dbReference type="EMBL" id="MFC5540627.1"/>
    </source>
</evidence>
<gene>
    <name evidence="2" type="ORF">ACFPOH_02385</name>
</gene>
<evidence type="ECO:0000313" key="3">
    <source>
        <dbReference type="Proteomes" id="UP001595978"/>
    </source>
</evidence>
<feature type="compositionally biased region" description="Basic and acidic residues" evidence="1">
    <location>
        <begin position="71"/>
        <end position="118"/>
    </location>
</feature>